<dbReference type="Proteomes" id="UP001596043">
    <property type="component" value="Unassembled WGS sequence"/>
</dbReference>
<comment type="caution">
    <text evidence="2">The sequence shown here is derived from an EMBL/GenBank/DDBJ whole genome shotgun (WGS) entry which is preliminary data.</text>
</comment>
<proteinExistence type="predicted"/>
<evidence type="ECO:0000313" key="2">
    <source>
        <dbReference type="EMBL" id="MFC4632991.1"/>
    </source>
</evidence>
<dbReference type="SUPFAM" id="SSF101874">
    <property type="entry name" value="YceI-like"/>
    <property type="match status" value="1"/>
</dbReference>
<gene>
    <name evidence="2" type="ORF">ACFO3O_03685</name>
</gene>
<evidence type="ECO:0000259" key="1">
    <source>
        <dbReference type="Pfam" id="PF04264"/>
    </source>
</evidence>
<dbReference type="Gene3D" id="2.40.128.110">
    <property type="entry name" value="Lipid/polyisoprenoid-binding, YceI-like"/>
    <property type="match status" value="1"/>
</dbReference>
<dbReference type="Pfam" id="PF04264">
    <property type="entry name" value="YceI"/>
    <property type="match status" value="1"/>
</dbReference>
<keyword evidence="3" id="KW-1185">Reference proteome</keyword>
<dbReference type="InterPro" id="IPR007372">
    <property type="entry name" value="Lipid/polyisoprenoid-bd_YceI"/>
</dbReference>
<sequence length="210" mass="23999">MKTLIYLLLILMVTSCEKKNKKTPIHQKSKTENQVHKRYTIDAKSISIVWTAYKFTDKVGVSGTFKDFKFETKNATGTIDSILNESSLKIPTLSVDSQNEIRDPKLRSIFFKTFHTDTIKGRILTVYKDSGLVEISMNNISKEVPYSYIVKNDSILLKTHLDLTQWNGQEAIEALNKACYELHIGPDGISKLWPDVTVEVQFPLLVRLQE</sequence>
<dbReference type="InterPro" id="IPR036761">
    <property type="entry name" value="TTHA0802/YceI-like_sf"/>
</dbReference>
<feature type="domain" description="Lipid/polyisoprenoid-binding YceI-like" evidence="1">
    <location>
        <begin position="39"/>
        <end position="200"/>
    </location>
</feature>
<dbReference type="EMBL" id="JBHSFV010000001">
    <property type="protein sequence ID" value="MFC4632991.1"/>
    <property type="molecule type" value="Genomic_DNA"/>
</dbReference>
<protein>
    <submittedName>
        <fullName evidence="2">YceI family protein</fullName>
    </submittedName>
</protein>
<reference evidence="3" key="1">
    <citation type="journal article" date="2019" name="Int. J. Syst. Evol. Microbiol.">
        <title>The Global Catalogue of Microorganisms (GCM) 10K type strain sequencing project: providing services to taxonomists for standard genome sequencing and annotation.</title>
        <authorList>
            <consortium name="The Broad Institute Genomics Platform"/>
            <consortium name="The Broad Institute Genome Sequencing Center for Infectious Disease"/>
            <person name="Wu L."/>
            <person name="Ma J."/>
        </authorList>
    </citation>
    <scope>NUCLEOTIDE SEQUENCE [LARGE SCALE GENOMIC DNA]</scope>
    <source>
        <strain evidence="3">YJ-61-S</strain>
    </source>
</reference>
<dbReference type="RefSeq" id="WP_379977150.1">
    <property type="nucleotide sequence ID" value="NZ_JBHSFV010000001.1"/>
</dbReference>
<accession>A0ABV9HTP8</accession>
<dbReference type="PROSITE" id="PS51257">
    <property type="entry name" value="PROKAR_LIPOPROTEIN"/>
    <property type="match status" value="1"/>
</dbReference>
<organism evidence="2 3">
    <name type="scientific">Dokdonia ponticola</name>
    <dbReference type="NCBI Taxonomy" id="2041041"/>
    <lineage>
        <taxon>Bacteria</taxon>
        <taxon>Pseudomonadati</taxon>
        <taxon>Bacteroidota</taxon>
        <taxon>Flavobacteriia</taxon>
        <taxon>Flavobacteriales</taxon>
        <taxon>Flavobacteriaceae</taxon>
        <taxon>Dokdonia</taxon>
    </lineage>
</organism>
<evidence type="ECO:0000313" key="3">
    <source>
        <dbReference type="Proteomes" id="UP001596043"/>
    </source>
</evidence>
<name>A0ABV9HTP8_9FLAO</name>